<dbReference type="Proteomes" id="UP001524502">
    <property type="component" value="Unassembled WGS sequence"/>
</dbReference>
<dbReference type="RefSeq" id="WP_256132201.1">
    <property type="nucleotide sequence ID" value="NZ_JANFXK010000009.1"/>
</dbReference>
<accession>A0ABT1RPC0</accession>
<evidence type="ECO:0000313" key="1">
    <source>
        <dbReference type="EMBL" id="MCQ4637014.1"/>
    </source>
</evidence>
<proteinExistence type="predicted"/>
<organism evidence="1 2">
    <name type="scientific">Anaerovorax odorimutans</name>
    <dbReference type="NCBI Taxonomy" id="109327"/>
    <lineage>
        <taxon>Bacteria</taxon>
        <taxon>Bacillati</taxon>
        <taxon>Bacillota</taxon>
        <taxon>Clostridia</taxon>
        <taxon>Peptostreptococcales</taxon>
        <taxon>Anaerovoracaceae</taxon>
        <taxon>Anaerovorax</taxon>
    </lineage>
</organism>
<evidence type="ECO:0000313" key="2">
    <source>
        <dbReference type="Proteomes" id="UP001524502"/>
    </source>
</evidence>
<keyword evidence="2" id="KW-1185">Reference proteome</keyword>
<gene>
    <name evidence="1" type="ORF">NE619_09750</name>
</gene>
<name>A0ABT1RPC0_9FIRM</name>
<dbReference type="EMBL" id="JANFXK010000009">
    <property type="protein sequence ID" value="MCQ4637014.1"/>
    <property type="molecule type" value="Genomic_DNA"/>
</dbReference>
<comment type="caution">
    <text evidence="1">The sequence shown here is derived from an EMBL/GenBank/DDBJ whole genome shotgun (WGS) entry which is preliminary data.</text>
</comment>
<protein>
    <submittedName>
        <fullName evidence="1">Uncharacterized protein</fullName>
    </submittedName>
</protein>
<reference evidence="1 2" key="1">
    <citation type="submission" date="2022-06" db="EMBL/GenBank/DDBJ databases">
        <title>Isolation of gut microbiota from human fecal samples.</title>
        <authorList>
            <person name="Pamer E.G."/>
            <person name="Barat B."/>
            <person name="Waligurski E."/>
            <person name="Medina S."/>
            <person name="Paddock L."/>
            <person name="Mostad J."/>
        </authorList>
    </citation>
    <scope>NUCLEOTIDE SEQUENCE [LARGE SCALE GENOMIC DNA]</scope>
    <source>
        <strain evidence="1 2">SL.3.17</strain>
    </source>
</reference>
<sequence>MLKGETTIELTDVHTGEKEEIKSENMFTNGLKYLIDNAMRLDMGLFNIESHRNFCFPVLGNLLGGVMLFDSELEEDSDNINPPSLDDGISCTGYANNYMNNTLDIKRGSINKTESGEIENGYRFVWDFNTAQSNGRIASVALTTKTGGACGSNPNRYAGLRMSAESDTTSLDNMDAGHKFWLCNESQYTFDASAVNVTGTDIDVIFNNSDIENILSFDPGRFSFQAYKTVFSDGKFKLFLFDMCLNISNISLKEAPLTIGHIKNCRSCVICDSGGAFGSDVSVVTMVTTTADEPDMCYLIKVMETSKLALAKVNMKTMALMYCKNVDITPHKIEGNYKIYTSAAVKNRTLYLPGYKSISKLDTLKINTDNTSEISIIAGIEQPEKYTQTPYKRRCIYQGKRIIFPGMVLDGDNISLSLTKGHSSSSNFISGGIIDGSIFYTVYTWSNIIYLDIGIVSNFMATINNLPSPVVKTADKTMKITYIVRDIEETV</sequence>